<protein>
    <submittedName>
        <fullName evidence="1">Uncharacterized protein</fullName>
    </submittedName>
</protein>
<dbReference type="EMBL" id="JANBVB010000003">
    <property type="protein sequence ID" value="KAJ2900714.1"/>
    <property type="molecule type" value="Genomic_DNA"/>
</dbReference>
<gene>
    <name evidence="1" type="ORF">IWW38_000389</name>
</gene>
<keyword evidence="2" id="KW-1185">Reference proteome</keyword>
<name>A0ACC1MBA4_9FUNG</name>
<sequence>MVATTAEQTPLLPSRSHGDNAPVRRRKWWQIAVRHTLSLAAALTLLVAFRNSRQFRPDDRHAHQCARLTDDCFRLGIAWPAVNLALSAAALAASILLPTVSPSHENNSNSRQNKASPGPVGGVGVSFRDNRLCMAAAAVGVSLVGAAAPLSFLRIATSAIQGSASSVHEYHSVYWQSYMLFWVIALLALASNLLARLSSADSASSSRPAFHWLLALAVVLQLALSAFAEGYFNFFTGYHIYEPVLYSLHSRFVLISAAISAAAALIPLITHRSGFYQLDAQLSSAAQRKEAAAAIIENSDDDYTTPLMRMRAEKTPLVTTPEYCASLLDTLSFGWIAPTLSLGSRVSLESGDLSRLDARDRPLAIWRHFSRRYKNGRSLIMALALTFWRQLAVQIVIGMVGTVLGFGGTFFMQRILRSIRLYNSGGGDANALLSVATARLIYLDAIGLLLHSLISSLNSGRDYWLSVRLNTRIRSMLTAVLASRALGRRSRGARPSPSASGDKSTDDKAEEEDEDDDNNSDTALSNGGAITVLTDDIGTVASVFSSLDFFYTLPIRFVLGMWYLYKLVGVSAFIGVALSVAYKPLSDIIWDITRKFWRSYSKLEDERITLITELFQGIRAVKLFGWQSRFIEKVRAKRQEQLDKSWKMTLVQIPIYVTQSLMGSLIMIAVLASYSLLFGHKLTADILYPTIAVFNTVNGSIHQILYTKTRFARIQVALGRVSSFMTRAMVQPLHERISDDDGDDCTALGYIGFTDASFEWLVKPATSTDSAATTAKDAPLPAAAEGVSEHTQLLSSAPLVESSSAVSIDSRSTATASDGGMAPSFTLKDISLRFPIGGLSIIVGPTGSGKSSLLAALIGEMSLTSGKVTMPTADSRSLDAELADGRYGEIIELSGMGRVMCDIAYVAQEAWLRNATIRENILFGETYDQKRYEEVLRVCALKPDLRILDAGDRTEIGERGVTLSGGQKQRVALARAVYSSRRILVIDDCLSAVDAHTAKHILVECLVGQTPLMLGRTRVLVTHHVSACMPHADYMAVIHDGRVVSCGTPDTVQSQGGMSCEIQELELELSRKQQQAESNTEDEADDDGAAMLANVNDMRCEDEYVAELLVKLAEQRGSDPTTIDSAELEDMLVEDEEREHGYVRMDVWTDYLSMCGTKWFWVLMAGALLGSNSASILRSYWLRLWMGSADETNPAHSVVFWLVSYTLVGVLNQVVGQVSSIVETIGMLRAARLYHERLFARVIAATPRFFDKTPIGRVISRFSRDMSAIDDEILVQITSIASEVIEIISMIVIVSSVIPLFAIIALLLMLVYSRLAIYYMGATRELKRLGSISRSPLLSLVTEIVTGVESIRAFGMQSQYIVETMNRVDLNNQPNYLLSAASRWLSIRTSLSGSIVSFSTTILILMNLDRIDAGLAGFILMYTTSFSYSMIYFIHGYSRCEASISSVERVRQYLELEQEAPAFSEPGHAPPSTWPSNGKVEVQDLVVEYVPGKPVIRGISFSAAHGEKIGVVGRTGAGKSTLSLALLRFIEAAQGRITLDGLDISKIGLEELRRNVTIIPQDPVLFNGTIRFNLDPFSDYPDELLWDALKRSHLVCESANLPSANSSGTASPAESEVAVDANISGRMMGIFKSLDAEIKENGQNLSLGQRQLVAMARALVRRSRLIIMDEATASVDFDTDERIQRTIRGAEFADSTLFCIAHRLRTVIDYDRVLVMDRGQIVEFDTPWNLLHIKNGVFKSMCEKTGEYKHLFSLAEAKGSSK</sequence>
<evidence type="ECO:0000313" key="2">
    <source>
        <dbReference type="Proteomes" id="UP001139981"/>
    </source>
</evidence>
<dbReference type="Proteomes" id="UP001139981">
    <property type="component" value="Unassembled WGS sequence"/>
</dbReference>
<accession>A0ACC1MBA4</accession>
<evidence type="ECO:0000313" key="1">
    <source>
        <dbReference type="EMBL" id="KAJ2900714.1"/>
    </source>
</evidence>
<organism evidence="1 2">
    <name type="scientific">Coemansia aciculifera</name>
    <dbReference type="NCBI Taxonomy" id="417176"/>
    <lineage>
        <taxon>Eukaryota</taxon>
        <taxon>Fungi</taxon>
        <taxon>Fungi incertae sedis</taxon>
        <taxon>Zoopagomycota</taxon>
        <taxon>Kickxellomycotina</taxon>
        <taxon>Kickxellomycetes</taxon>
        <taxon>Kickxellales</taxon>
        <taxon>Kickxellaceae</taxon>
        <taxon>Coemansia</taxon>
    </lineage>
</organism>
<reference evidence="1" key="1">
    <citation type="submission" date="2022-07" db="EMBL/GenBank/DDBJ databases">
        <title>Phylogenomic reconstructions and comparative analyses of Kickxellomycotina fungi.</title>
        <authorList>
            <person name="Reynolds N.K."/>
            <person name="Stajich J.E."/>
            <person name="Barry K."/>
            <person name="Grigoriev I.V."/>
            <person name="Crous P."/>
            <person name="Smith M.E."/>
        </authorList>
    </citation>
    <scope>NUCLEOTIDE SEQUENCE</scope>
    <source>
        <strain evidence="1">CBS 190363</strain>
    </source>
</reference>
<proteinExistence type="predicted"/>
<comment type="caution">
    <text evidence="1">The sequence shown here is derived from an EMBL/GenBank/DDBJ whole genome shotgun (WGS) entry which is preliminary data.</text>
</comment>